<accession>A0ACC1IE51</accession>
<gene>
    <name evidence="1" type="ORF">LPJ66_006073</name>
</gene>
<dbReference type="Proteomes" id="UP001150581">
    <property type="component" value="Unassembled WGS sequence"/>
</dbReference>
<reference evidence="1" key="1">
    <citation type="submission" date="2022-07" db="EMBL/GenBank/DDBJ databases">
        <title>Phylogenomic reconstructions and comparative analyses of Kickxellomycotina fungi.</title>
        <authorList>
            <person name="Reynolds N.K."/>
            <person name="Stajich J.E."/>
            <person name="Barry K."/>
            <person name="Grigoriev I.V."/>
            <person name="Crous P."/>
            <person name="Smith M.E."/>
        </authorList>
    </citation>
    <scope>NUCLEOTIDE SEQUENCE</scope>
    <source>
        <strain evidence="1">Benny 63K</strain>
    </source>
</reference>
<evidence type="ECO:0000313" key="2">
    <source>
        <dbReference type="Proteomes" id="UP001150581"/>
    </source>
</evidence>
<comment type="caution">
    <text evidence="1">The sequence shown here is derived from an EMBL/GenBank/DDBJ whole genome shotgun (WGS) entry which is preliminary data.</text>
</comment>
<protein>
    <submittedName>
        <fullName evidence="1">Uncharacterized protein</fullName>
    </submittedName>
</protein>
<keyword evidence="2" id="KW-1185">Reference proteome</keyword>
<sequence length="379" mass="39704">MDTIKSTSFQRLSTNIGIDIGGSLVKIVLVDDVTGVGHDEGSENTTKEGNSDQHPFEAYIRAQVSQAQEVELPAGWQARVIECGNTANMGSAQQKGAAALRVLVFPTGDLEQVIDKIVLSHGEVTQRTKICIAATGGGAHKFQSKLADKLHVEMAMVNELKAVSGGWRFDVLQSGAINGKVEYPALICNVGTGVSLISVDEQGEFERVSGSGLGGATFWGLVKRLTKYTNFDNAVMAAHTSGNAGRADTLVGDIYGIETSKEIGMPPDLVAGFLGKLDSPNLSDADIVAALLRMITNNLGQLAVFQARLTGAQSVWFTGGFFQSGSADSQGAMGDASGIIQGAVARAVVFWSAGKVQSLFPQNTSILGALGAVIALDKE</sequence>
<evidence type="ECO:0000313" key="1">
    <source>
        <dbReference type="EMBL" id="KAJ1892901.1"/>
    </source>
</evidence>
<dbReference type="EMBL" id="JANBPG010000917">
    <property type="protein sequence ID" value="KAJ1892901.1"/>
    <property type="molecule type" value="Genomic_DNA"/>
</dbReference>
<name>A0ACC1IE51_9FUNG</name>
<organism evidence="1 2">
    <name type="scientific">Kickxella alabastrina</name>
    <dbReference type="NCBI Taxonomy" id="61397"/>
    <lineage>
        <taxon>Eukaryota</taxon>
        <taxon>Fungi</taxon>
        <taxon>Fungi incertae sedis</taxon>
        <taxon>Zoopagomycota</taxon>
        <taxon>Kickxellomycotina</taxon>
        <taxon>Kickxellomycetes</taxon>
        <taxon>Kickxellales</taxon>
        <taxon>Kickxellaceae</taxon>
        <taxon>Kickxella</taxon>
    </lineage>
</organism>
<proteinExistence type="predicted"/>